<dbReference type="EMBL" id="HBUF01136992">
    <property type="protein sequence ID" value="CAG6645454.1"/>
    <property type="molecule type" value="Transcribed_RNA"/>
</dbReference>
<dbReference type="EMBL" id="HBUF01136991">
    <property type="protein sequence ID" value="CAG6645452.1"/>
    <property type="molecule type" value="Transcribed_RNA"/>
</dbReference>
<evidence type="ECO:0000313" key="1">
    <source>
        <dbReference type="EMBL" id="CAG6645452.1"/>
    </source>
</evidence>
<organism evidence="1">
    <name type="scientific">Cacopsylla melanoneura</name>
    <dbReference type="NCBI Taxonomy" id="428564"/>
    <lineage>
        <taxon>Eukaryota</taxon>
        <taxon>Metazoa</taxon>
        <taxon>Ecdysozoa</taxon>
        <taxon>Arthropoda</taxon>
        <taxon>Hexapoda</taxon>
        <taxon>Insecta</taxon>
        <taxon>Pterygota</taxon>
        <taxon>Neoptera</taxon>
        <taxon>Paraneoptera</taxon>
        <taxon>Hemiptera</taxon>
        <taxon>Sternorrhyncha</taxon>
        <taxon>Psylloidea</taxon>
        <taxon>Psyllidae</taxon>
        <taxon>Psyllinae</taxon>
        <taxon>Cacopsylla</taxon>
    </lineage>
</organism>
<accession>A0A8D8W392</accession>
<dbReference type="PANTHER" id="PTHR36688">
    <property type="entry name" value="ENDO/EXONUCLEASE/PHOSPHATASE DOMAIN-CONTAINING PROTEIN"/>
    <property type="match status" value="1"/>
</dbReference>
<protein>
    <recommendedName>
        <fullName evidence="2">Reverse transcriptase domain-containing protein</fullName>
    </recommendedName>
</protein>
<name>A0A8D8W392_9HEMI</name>
<dbReference type="PANTHER" id="PTHR36688:SF1">
    <property type="entry name" value="ENDONUCLEASE_EXONUCLEASE_PHOSPHATASE DOMAIN-CONTAINING PROTEIN"/>
    <property type="match status" value="1"/>
</dbReference>
<reference evidence="1" key="1">
    <citation type="submission" date="2021-05" db="EMBL/GenBank/DDBJ databases">
        <authorList>
            <person name="Alioto T."/>
            <person name="Alioto T."/>
            <person name="Gomez Garrido J."/>
        </authorList>
    </citation>
    <scope>NUCLEOTIDE SEQUENCE</scope>
</reference>
<evidence type="ECO:0008006" key="2">
    <source>
        <dbReference type="Google" id="ProtNLM"/>
    </source>
</evidence>
<proteinExistence type="predicted"/>
<dbReference type="AlphaFoldDB" id="A0A8D8W392"/>
<dbReference type="InterPro" id="IPR052560">
    <property type="entry name" value="RdDP_mobile_element"/>
</dbReference>
<sequence>MFLSKIKRVGGDCKRMVWLRVVYLHLFSTTSTLYSNDQPVVANTRQFRYADDSAVATQADTFEQVSNTLTTSLESLSTYFLENYLQPNPRKTQVCSFHLKNREANSELDNTWQGERQN</sequence>